<dbReference type="InterPro" id="IPR003439">
    <property type="entry name" value="ABC_transporter-like_ATP-bd"/>
</dbReference>
<sequence length="491" mass="54346">MSLIKVTDLTFGYAGAANIFENASFNIDTNWKLGLTGRNGRGKTTFLKLLLGCYDYGGTIAANVAFEYFPYDIAKEDADAAAVLRSAAGSCPEWRIAKEMNILGLPAALLGRSFRSLSNGERTKILLAALFLRENSFLLIDEPTNHLDAEGRALVGEYLNKKSGFILVSHDRALLDGCVDHILSINRSSIEVVQGNFSSWQRAAALRERCELTENERLKREMARLESASRRTSEWSERVEKSKRGAKISGVKADKGYIGHKAAKMMKRSKNLEGRQRAAIEEKSKLLRDIEREEPLKMLPLRYHSELLAEAVELSISYGGNTVCEGVCFTIMSGDRVALRGGNGSGKTSIIRLLRGEKLSYRGCLKVGASLKISSVHQDLSALHGSLREYAARLGVDESIFKANLRKLELPRELFERDISTFSAGQRKKTAIAGSLSEQAHLYLWDEPLNYIDVVSRMQIEALLKDCAPTLLFVEHDAAFCANIATKTVAL</sequence>
<evidence type="ECO:0000313" key="4">
    <source>
        <dbReference type="EMBL" id="ANZ45721.1"/>
    </source>
</evidence>
<dbReference type="RefSeq" id="WP_066746561.1">
    <property type="nucleotide sequence ID" value="NZ_CP016757.1"/>
</dbReference>
<dbReference type="AlphaFoldDB" id="A0A1B2I6W5"/>
<dbReference type="GO" id="GO:0005524">
    <property type="term" value="F:ATP binding"/>
    <property type="evidence" value="ECO:0007669"/>
    <property type="project" value="UniProtKB-KW"/>
</dbReference>
<feature type="domain" description="ABC transporter" evidence="3">
    <location>
        <begin position="4"/>
        <end position="212"/>
    </location>
</feature>
<dbReference type="STRING" id="1197717.BED41_11910"/>
<name>A0A1B2I6W5_9BACT</name>
<dbReference type="SUPFAM" id="SSF52540">
    <property type="entry name" value="P-loop containing nucleoside triphosphate hydrolases"/>
    <property type="match status" value="2"/>
</dbReference>
<keyword evidence="2" id="KW-0067">ATP-binding</keyword>
<dbReference type="PROSITE" id="PS50893">
    <property type="entry name" value="ABC_TRANSPORTER_2"/>
    <property type="match status" value="2"/>
</dbReference>
<evidence type="ECO:0000256" key="1">
    <source>
        <dbReference type="ARBA" id="ARBA00022741"/>
    </source>
</evidence>
<dbReference type="GeneID" id="83058551"/>
<dbReference type="EMBL" id="CP016757">
    <property type="protein sequence ID" value="ANZ45721.1"/>
    <property type="molecule type" value="Genomic_DNA"/>
</dbReference>
<dbReference type="InterPro" id="IPR003593">
    <property type="entry name" value="AAA+_ATPase"/>
</dbReference>
<evidence type="ECO:0000259" key="3">
    <source>
        <dbReference type="PROSITE" id="PS50893"/>
    </source>
</evidence>
<dbReference type="CDD" id="cd03221">
    <property type="entry name" value="ABCF_EF-3"/>
    <property type="match status" value="1"/>
</dbReference>
<dbReference type="PANTHER" id="PTHR42855">
    <property type="entry name" value="ABC TRANSPORTER ATP-BINDING SUBUNIT"/>
    <property type="match status" value="1"/>
</dbReference>
<proteinExistence type="predicted"/>
<evidence type="ECO:0000313" key="5">
    <source>
        <dbReference type="Proteomes" id="UP000093044"/>
    </source>
</evidence>
<dbReference type="KEGG" id="cpor:BED41_11910"/>
<dbReference type="NCBIfam" id="NF000355">
    <property type="entry name" value="ribo_prot_ABC_F"/>
    <property type="match status" value="1"/>
</dbReference>
<keyword evidence="1" id="KW-0547">Nucleotide-binding</keyword>
<dbReference type="Proteomes" id="UP000093044">
    <property type="component" value="Chromosome"/>
</dbReference>
<gene>
    <name evidence="4" type="ORF">BED41_11910</name>
</gene>
<dbReference type="GO" id="GO:0016887">
    <property type="term" value="F:ATP hydrolysis activity"/>
    <property type="evidence" value="ECO:0007669"/>
    <property type="project" value="InterPro"/>
</dbReference>
<evidence type="ECO:0000256" key="2">
    <source>
        <dbReference type="ARBA" id="ARBA00022840"/>
    </source>
</evidence>
<feature type="domain" description="ABC transporter" evidence="3">
    <location>
        <begin position="309"/>
        <end position="491"/>
    </location>
</feature>
<dbReference type="OrthoDB" id="9760950at2"/>
<organism evidence="4 5">
    <name type="scientific">Cloacibacillus porcorum</name>
    <dbReference type="NCBI Taxonomy" id="1197717"/>
    <lineage>
        <taxon>Bacteria</taxon>
        <taxon>Thermotogati</taxon>
        <taxon>Synergistota</taxon>
        <taxon>Synergistia</taxon>
        <taxon>Synergistales</taxon>
        <taxon>Synergistaceae</taxon>
        <taxon>Cloacibacillus</taxon>
    </lineage>
</organism>
<dbReference type="SMART" id="SM00382">
    <property type="entry name" value="AAA"/>
    <property type="match status" value="2"/>
</dbReference>
<dbReference type="PANTHER" id="PTHR42855:SF2">
    <property type="entry name" value="DRUG RESISTANCE ABC TRANSPORTER,ATP-BINDING PROTEIN"/>
    <property type="match status" value="1"/>
</dbReference>
<accession>A0A1B2I6W5</accession>
<reference evidence="4" key="1">
    <citation type="submission" date="2016-08" db="EMBL/GenBank/DDBJ databases">
        <title>Complete genome of Cloacibacillus porcorum.</title>
        <authorList>
            <person name="Looft T."/>
            <person name="Bayles D.O."/>
            <person name="Alt D.P."/>
        </authorList>
    </citation>
    <scope>NUCLEOTIDE SEQUENCE [LARGE SCALE GENOMIC DNA]</scope>
    <source>
        <strain evidence="4">CL-84</strain>
    </source>
</reference>
<dbReference type="InterPro" id="IPR027417">
    <property type="entry name" value="P-loop_NTPase"/>
</dbReference>
<keyword evidence="5" id="KW-1185">Reference proteome</keyword>
<dbReference type="Pfam" id="PF00005">
    <property type="entry name" value="ABC_tran"/>
    <property type="match status" value="2"/>
</dbReference>
<dbReference type="InterPro" id="IPR051309">
    <property type="entry name" value="ABCF_ATPase"/>
</dbReference>
<dbReference type="Gene3D" id="3.40.50.300">
    <property type="entry name" value="P-loop containing nucleotide triphosphate hydrolases"/>
    <property type="match status" value="2"/>
</dbReference>
<protein>
    <submittedName>
        <fullName evidence="4">Lsa family ABC-F type ribosomal protection protein</fullName>
    </submittedName>
</protein>